<dbReference type="InterPro" id="IPR002204">
    <property type="entry name" value="3-OH-isobutyrate_DH-rel_CS"/>
</dbReference>
<keyword evidence="2" id="KW-0560">Oxidoreductase</keyword>
<keyword evidence="3" id="KW-0520">NAD</keyword>
<comment type="caution">
    <text evidence="6">The sequence shown here is derived from an EMBL/GenBank/DDBJ whole genome shotgun (WGS) entry which is preliminary data.</text>
</comment>
<dbReference type="PROSITE" id="PS00895">
    <property type="entry name" value="3_HYDROXYISOBUT_DH"/>
    <property type="match status" value="1"/>
</dbReference>
<sequence length="310" mass="31780">MPSAEVVRVTKRVLFIGLGVMGLPMARNLAAAGVCDLVVHDVDPARAQELSVPAGDPRTEAAQADVLLLMVPSSDIVESLLLGDGLLDRLQPGAIVLDMSSSRPASTVELAKRAAGRGVRFVDAPVSGGQARAVTGELSIMVGGDADAVEQVRPLLEAMGTTIQLTGPAGSGHALKALNNLLSAIGLAGAAEVLTTGTRFGLDPKIMLDVINSSTGRNHATQVKYEPYVLSGTFDSGFALSLMVKDLRTALQIAEDTGTPTPVARAVVDAAAQALDDTPEPGADHTVLARWIAAKAGVDLAESAGRATAP</sequence>
<proteinExistence type="inferred from homology"/>
<dbReference type="InterPro" id="IPR013328">
    <property type="entry name" value="6PGD_dom2"/>
</dbReference>
<dbReference type="PIRSF" id="PIRSF000103">
    <property type="entry name" value="HIBADH"/>
    <property type="match status" value="1"/>
</dbReference>
<dbReference type="InterPro" id="IPR029154">
    <property type="entry name" value="HIBADH-like_NADP-bd"/>
</dbReference>
<dbReference type="Gene3D" id="1.10.1040.10">
    <property type="entry name" value="N-(1-d-carboxylethyl)-l-norvaline Dehydrogenase, domain 2"/>
    <property type="match status" value="1"/>
</dbReference>
<keyword evidence="7" id="KW-1185">Reference proteome</keyword>
<dbReference type="InterPro" id="IPR036291">
    <property type="entry name" value="NAD(P)-bd_dom_sf"/>
</dbReference>
<reference evidence="7" key="1">
    <citation type="journal article" date="2019" name="Int. J. Syst. Evol. Microbiol.">
        <title>The Global Catalogue of Microorganisms (GCM) 10K type strain sequencing project: providing services to taxonomists for standard genome sequencing and annotation.</title>
        <authorList>
            <consortium name="The Broad Institute Genomics Platform"/>
            <consortium name="The Broad Institute Genome Sequencing Center for Infectious Disease"/>
            <person name="Wu L."/>
            <person name="Ma J."/>
        </authorList>
    </citation>
    <scope>NUCLEOTIDE SEQUENCE [LARGE SCALE GENOMIC DNA]</scope>
    <source>
        <strain evidence="7">JCM 11117</strain>
    </source>
</reference>
<comment type="similarity">
    <text evidence="1">Belongs to the HIBADH-related family.</text>
</comment>
<evidence type="ECO:0000256" key="2">
    <source>
        <dbReference type="ARBA" id="ARBA00023002"/>
    </source>
</evidence>
<gene>
    <name evidence="6" type="ORF">GCM10009559_64000</name>
</gene>
<dbReference type="Pfam" id="PF14833">
    <property type="entry name" value="NAD_binding_11"/>
    <property type="match status" value="1"/>
</dbReference>
<evidence type="ECO:0000256" key="1">
    <source>
        <dbReference type="ARBA" id="ARBA00009080"/>
    </source>
</evidence>
<evidence type="ECO:0000256" key="3">
    <source>
        <dbReference type="ARBA" id="ARBA00023027"/>
    </source>
</evidence>
<dbReference type="Proteomes" id="UP001499967">
    <property type="component" value="Unassembled WGS sequence"/>
</dbReference>
<evidence type="ECO:0008006" key="8">
    <source>
        <dbReference type="Google" id="ProtNLM"/>
    </source>
</evidence>
<feature type="domain" description="3-hydroxyisobutyrate dehydrogenase-like NAD-binding" evidence="5">
    <location>
        <begin position="170"/>
        <end position="291"/>
    </location>
</feature>
<dbReference type="PANTHER" id="PTHR43060:SF15">
    <property type="entry name" value="3-HYDROXYISOBUTYRATE DEHYDROGENASE-LIKE 1, MITOCHONDRIAL-RELATED"/>
    <property type="match status" value="1"/>
</dbReference>
<organism evidence="6 7">
    <name type="scientific">Pseudonocardia zijingensis</name>
    <dbReference type="NCBI Taxonomy" id="153376"/>
    <lineage>
        <taxon>Bacteria</taxon>
        <taxon>Bacillati</taxon>
        <taxon>Actinomycetota</taxon>
        <taxon>Actinomycetes</taxon>
        <taxon>Pseudonocardiales</taxon>
        <taxon>Pseudonocardiaceae</taxon>
        <taxon>Pseudonocardia</taxon>
    </lineage>
</organism>
<dbReference type="InterPro" id="IPR006115">
    <property type="entry name" value="6PGDH_NADP-bd"/>
</dbReference>
<evidence type="ECO:0000313" key="6">
    <source>
        <dbReference type="EMBL" id="GAA0899447.1"/>
    </source>
</evidence>
<dbReference type="SUPFAM" id="SSF48179">
    <property type="entry name" value="6-phosphogluconate dehydrogenase C-terminal domain-like"/>
    <property type="match status" value="1"/>
</dbReference>
<dbReference type="SUPFAM" id="SSF51735">
    <property type="entry name" value="NAD(P)-binding Rossmann-fold domains"/>
    <property type="match status" value="1"/>
</dbReference>
<dbReference type="PANTHER" id="PTHR43060">
    <property type="entry name" value="3-HYDROXYISOBUTYRATE DEHYDROGENASE-LIKE 1, MITOCHONDRIAL-RELATED"/>
    <property type="match status" value="1"/>
</dbReference>
<protein>
    <recommendedName>
        <fullName evidence="8">3-hydroxyisobutyrate dehydrogenase</fullName>
    </recommendedName>
</protein>
<dbReference type="Gene3D" id="3.40.50.720">
    <property type="entry name" value="NAD(P)-binding Rossmann-like Domain"/>
    <property type="match status" value="1"/>
</dbReference>
<name>A0ABP3YP33_9PSEU</name>
<dbReference type="EMBL" id="BAAAHP010000207">
    <property type="protein sequence ID" value="GAA0899447.1"/>
    <property type="molecule type" value="Genomic_DNA"/>
</dbReference>
<evidence type="ECO:0000259" key="5">
    <source>
        <dbReference type="Pfam" id="PF14833"/>
    </source>
</evidence>
<dbReference type="InterPro" id="IPR015815">
    <property type="entry name" value="HIBADH-related"/>
</dbReference>
<accession>A0ABP3YP33</accession>
<dbReference type="InterPro" id="IPR008927">
    <property type="entry name" value="6-PGluconate_DH-like_C_sf"/>
</dbReference>
<evidence type="ECO:0000313" key="7">
    <source>
        <dbReference type="Proteomes" id="UP001499967"/>
    </source>
</evidence>
<dbReference type="Pfam" id="PF03446">
    <property type="entry name" value="NAD_binding_2"/>
    <property type="match status" value="1"/>
</dbReference>
<evidence type="ECO:0000259" key="4">
    <source>
        <dbReference type="Pfam" id="PF03446"/>
    </source>
</evidence>
<feature type="domain" description="6-phosphogluconate dehydrogenase NADP-binding" evidence="4">
    <location>
        <begin position="13"/>
        <end position="166"/>
    </location>
</feature>